<dbReference type="InterPro" id="IPR021109">
    <property type="entry name" value="Peptidase_aspartic_dom_sf"/>
</dbReference>
<dbReference type="Gene3D" id="2.40.70.10">
    <property type="entry name" value="Acid Proteases"/>
    <property type="match status" value="1"/>
</dbReference>
<dbReference type="Proteomes" id="UP000092444">
    <property type="component" value="Unassembled WGS sequence"/>
</dbReference>
<dbReference type="PROSITE" id="PS00141">
    <property type="entry name" value="ASP_PROTEASE"/>
    <property type="match status" value="1"/>
</dbReference>
<feature type="region of interest" description="Disordered" evidence="1">
    <location>
        <begin position="1"/>
        <end position="21"/>
    </location>
</feature>
<dbReference type="GO" id="GO:0004190">
    <property type="term" value="F:aspartic-type endopeptidase activity"/>
    <property type="evidence" value="ECO:0007669"/>
    <property type="project" value="InterPro"/>
</dbReference>
<reference evidence="2" key="1">
    <citation type="submission" date="2020-05" db="UniProtKB">
        <authorList>
            <consortium name="EnsemblMetazoa"/>
        </authorList>
    </citation>
    <scope>IDENTIFICATION</scope>
    <source>
        <strain evidence="2">Yale</strain>
    </source>
</reference>
<dbReference type="InterPro" id="IPR001969">
    <property type="entry name" value="Aspartic_peptidase_AS"/>
</dbReference>
<dbReference type="EnsemblMetazoa" id="GMOY010833-RA">
    <property type="protein sequence ID" value="GMOY010833-PA"/>
    <property type="gene ID" value="GMOY010833"/>
</dbReference>
<proteinExistence type="predicted"/>
<dbReference type="STRING" id="37546.A0A1B0GC02"/>
<keyword evidence="3" id="KW-1185">Reference proteome</keyword>
<organism evidence="2 3">
    <name type="scientific">Glossina morsitans morsitans</name>
    <name type="common">Savannah tsetse fly</name>
    <dbReference type="NCBI Taxonomy" id="37546"/>
    <lineage>
        <taxon>Eukaryota</taxon>
        <taxon>Metazoa</taxon>
        <taxon>Ecdysozoa</taxon>
        <taxon>Arthropoda</taxon>
        <taxon>Hexapoda</taxon>
        <taxon>Insecta</taxon>
        <taxon>Pterygota</taxon>
        <taxon>Neoptera</taxon>
        <taxon>Endopterygota</taxon>
        <taxon>Diptera</taxon>
        <taxon>Brachycera</taxon>
        <taxon>Muscomorpha</taxon>
        <taxon>Hippoboscoidea</taxon>
        <taxon>Glossinidae</taxon>
        <taxon>Glossina</taxon>
    </lineage>
</organism>
<dbReference type="AlphaFoldDB" id="A0A1B0GC02"/>
<sequence length="325" mass="36558">MVMDDNSDIHERTPEGSESPELCVERSSVVANVSIGRLLIKFVIDTGATRTIIKYSLQDFIPFVSEAPNISTAMRHREFITAVHEGETHFPLPLIVLDEVFDNLTLGVDCLIKEHYTVGNTVQRLKDSWSDTSFDTVTNPAYVTTSVRDPASSSVVETKYYAFIRQAPTKKRDDANHVDLPNEQRIKRIHQTPPYDVRDKFKPSEPPEKFSLSRSTVASNTCVTNIKSRPDRTPDAAYNLLYVFQITANASEWTSFEANRAKTNDCGGGDVLFWKFPLFTTSGFLIENIGILCLDEEMVVTHTAWVLQNSSEAMEDEQWGAAHTI</sequence>
<dbReference type="VEuPathDB" id="VectorBase:GMOY010833"/>
<protein>
    <submittedName>
        <fullName evidence="2">Uncharacterized protein</fullName>
    </submittedName>
</protein>
<evidence type="ECO:0000313" key="3">
    <source>
        <dbReference type="Proteomes" id="UP000092444"/>
    </source>
</evidence>
<evidence type="ECO:0000313" key="2">
    <source>
        <dbReference type="EnsemblMetazoa" id="GMOY010833-PA"/>
    </source>
</evidence>
<name>A0A1B0GC02_GLOMM</name>
<dbReference type="SUPFAM" id="SSF50630">
    <property type="entry name" value="Acid proteases"/>
    <property type="match status" value="1"/>
</dbReference>
<dbReference type="EMBL" id="CCAG010018956">
    <property type="status" value="NOT_ANNOTATED_CDS"/>
    <property type="molecule type" value="Genomic_DNA"/>
</dbReference>
<accession>A0A1B0GC02</accession>
<evidence type="ECO:0000256" key="1">
    <source>
        <dbReference type="SAM" id="MobiDB-lite"/>
    </source>
</evidence>
<dbReference type="GO" id="GO:0006508">
    <property type="term" value="P:proteolysis"/>
    <property type="evidence" value="ECO:0007669"/>
    <property type="project" value="InterPro"/>
</dbReference>